<feature type="region of interest" description="Disordered" evidence="1">
    <location>
        <begin position="152"/>
        <end position="178"/>
    </location>
</feature>
<keyword evidence="4" id="KW-1185">Reference proteome</keyword>
<accession>A0ABD3N2T9</accession>
<proteinExistence type="predicted"/>
<reference evidence="3 4" key="1">
    <citation type="submission" date="2024-10" db="EMBL/GenBank/DDBJ databases">
        <title>Updated reference genomes for cyclostephanoid diatoms.</title>
        <authorList>
            <person name="Roberts W.R."/>
            <person name="Alverson A.J."/>
        </authorList>
    </citation>
    <scope>NUCLEOTIDE SEQUENCE [LARGE SCALE GENOMIC DNA]</scope>
    <source>
        <strain evidence="3 4">AJA276-08</strain>
    </source>
</reference>
<feature type="compositionally biased region" description="Basic and acidic residues" evidence="1">
    <location>
        <begin position="152"/>
        <end position="169"/>
    </location>
</feature>
<dbReference type="AlphaFoldDB" id="A0ABD3N2T9"/>
<evidence type="ECO:0000256" key="2">
    <source>
        <dbReference type="SAM" id="Phobius"/>
    </source>
</evidence>
<comment type="caution">
    <text evidence="3">The sequence shown here is derived from an EMBL/GenBank/DDBJ whole genome shotgun (WGS) entry which is preliminary data.</text>
</comment>
<sequence length="641" mass="70913">MVQISRINIPRRIRGGNGTILGQLRAYADSLPHLARLSPVDRMLVAVGASLLFAASLSYFLLISGIFASYGPAGGGTGADPRLSPDLRRIGLSEEALLRRGGGRRIRVGAKELDAIENAVALDIAQALGCDALQEEMEREWQGVLDGARVSEKYKPRGGGSEKYDEPRGRGSPYGSDGKLAGGWEAGKADDYAAELAGEVGAAADRNYRRRLQYDADDYGRDDADRDPGYPYSREAETPALKMTARHLFCLAAESLTLPKSTKPSVPDPATKCDISSFDVRDKLFALWSSASSQMPQDVLLRVLGVVTEHTETLRGTEVHIWYPENDKGTEGMLRVLNSGYENRQSYNFDSEPADYSHDNLYRFHDLPPKFVGSNKLFVDVGSALGLTSMLISYIYPETTIVSIEPASPSWLIQNINYRCNLSHDQLQYIHPILAGVGTKHHDDNDSMMKMIWRPSMTTATRSWSPEKEYDFAVDIKLTVRLRTLRTILAEATPEDLPLGTPISVLNLDCEGCEYNLIPSMHETEFNSIGLILGRTNWGYIPAIKKPSSQRAKETHQRVCQHYNFAKRCKECCDFPSLLVKHRISTRPELEGGDGGSPGELTIAEVAGALCNDFESWAKESKLRDIPDDYGWTEMSAFAAE</sequence>
<dbReference type="EMBL" id="JALLAZ020001656">
    <property type="protein sequence ID" value="KAL3769376.1"/>
    <property type="molecule type" value="Genomic_DNA"/>
</dbReference>
<dbReference type="Proteomes" id="UP001530315">
    <property type="component" value="Unassembled WGS sequence"/>
</dbReference>
<gene>
    <name evidence="3" type="ORF">ACHAW5_010495</name>
</gene>
<protein>
    <recommendedName>
        <fullName evidence="5">Methyltransferase FkbM domain-containing protein</fullName>
    </recommendedName>
</protein>
<dbReference type="Gene3D" id="3.40.50.150">
    <property type="entry name" value="Vaccinia Virus protein VP39"/>
    <property type="match status" value="1"/>
</dbReference>
<organism evidence="3 4">
    <name type="scientific">Stephanodiscus triporus</name>
    <dbReference type="NCBI Taxonomy" id="2934178"/>
    <lineage>
        <taxon>Eukaryota</taxon>
        <taxon>Sar</taxon>
        <taxon>Stramenopiles</taxon>
        <taxon>Ochrophyta</taxon>
        <taxon>Bacillariophyta</taxon>
        <taxon>Coscinodiscophyceae</taxon>
        <taxon>Thalassiosirophycidae</taxon>
        <taxon>Stephanodiscales</taxon>
        <taxon>Stephanodiscaceae</taxon>
        <taxon>Stephanodiscus</taxon>
    </lineage>
</organism>
<evidence type="ECO:0008006" key="5">
    <source>
        <dbReference type="Google" id="ProtNLM"/>
    </source>
</evidence>
<evidence type="ECO:0000313" key="3">
    <source>
        <dbReference type="EMBL" id="KAL3769376.1"/>
    </source>
</evidence>
<keyword evidence="2" id="KW-1133">Transmembrane helix</keyword>
<keyword evidence="2" id="KW-0472">Membrane</keyword>
<dbReference type="SUPFAM" id="SSF53335">
    <property type="entry name" value="S-adenosyl-L-methionine-dependent methyltransferases"/>
    <property type="match status" value="1"/>
</dbReference>
<keyword evidence="2" id="KW-0812">Transmembrane</keyword>
<dbReference type="InterPro" id="IPR029063">
    <property type="entry name" value="SAM-dependent_MTases_sf"/>
</dbReference>
<feature type="transmembrane region" description="Helical" evidence="2">
    <location>
        <begin position="43"/>
        <end position="62"/>
    </location>
</feature>
<evidence type="ECO:0000256" key="1">
    <source>
        <dbReference type="SAM" id="MobiDB-lite"/>
    </source>
</evidence>
<evidence type="ECO:0000313" key="4">
    <source>
        <dbReference type="Proteomes" id="UP001530315"/>
    </source>
</evidence>
<name>A0ABD3N2T9_9STRA</name>